<keyword evidence="4" id="KW-0997">Cell inner membrane</keyword>
<accession>A0A1P8V0S2</accession>
<evidence type="ECO:0000256" key="5">
    <source>
        <dbReference type="ARBA" id="ARBA00022692"/>
    </source>
</evidence>
<keyword evidence="6 8" id="KW-1133">Transmembrane helix</keyword>
<feature type="transmembrane region" description="Helical" evidence="8">
    <location>
        <begin position="105"/>
        <end position="126"/>
    </location>
</feature>
<dbReference type="EMBL" id="CP015095">
    <property type="protein sequence ID" value="APZ55250.1"/>
    <property type="molecule type" value="Genomic_DNA"/>
</dbReference>
<evidence type="ECO:0000256" key="3">
    <source>
        <dbReference type="ARBA" id="ARBA00022475"/>
    </source>
</evidence>
<evidence type="ECO:0000313" key="9">
    <source>
        <dbReference type="EMBL" id="APZ55250.1"/>
    </source>
</evidence>
<dbReference type="KEGG" id="paby:Ga0080574_TMP4968"/>
<dbReference type="InterPro" id="IPR001851">
    <property type="entry name" value="ABC_transp_permease"/>
</dbReference>
<keyword evidence="3" id="KW-1003">Cell membrane</keyword>
<feature type="transmembrane region" description="Helical" evidence="8">
    <location>
        <begin position="225"/>
        <end position="244"/>
    </location>
</feature>
<dbReference type="CDD" id="cd06579">
    <property type="entry name" value="TM_PBP1_transp_AraH_like"/>
    <property type="match status" value="1"/>
</dbReference>
<proteinExistence type="predicted"/>
<evidence type="ECO:0000256" key="8">
    <source>
        <dbReference type="SAM" id="Phobius"/>
    </source>
</evidence>
<keyword evidence="7 8" id="KW-0472">Membrane</keyword>
<dbReference type="GO" id="GO:0022857">
    <property type="term" value="F:transmembrane transporter activity"/>
    <property type="evidence" value="ECO:0007669"/>
    <property type="project" value="InterPro"/>
</dbReference>
<keyword evidence="2" id="KW-0813">Transport</keyword>
<reference evidence="9 10" key="1">
    <citation type="submission" date="2016-04" db="EMBL/GenBank/DDBJ databases">
        <title>Deep-sea bacteria in the southern Pacific.</title>
        <authorList>
            <person name="Tang K."/>
        </authorList>
    </citation>
    <scope>NUCLEOTIDE SEQUENCE [LARGE SCALE GENOMIC DNA]</scope>
    <source>
        <strain evidence="9 10">JLT2014</strain>
        <plasmid evidence="10">ppaby4</plasmid>
    </source>
</reference>
<dbReference type="OrthoDB" id="7723490at2"/>
<feature type="transmembrane region" description="Helical" evidence="8">
    <location>
        <begin position="26"/>
        <end position="46"/>
    </location>
</feature>
<dbReference type="RefSeq" id="WP_076706194.1">
    <property type="nucleotide sequence ID" value="NZ_CP015095.1"/>
</dbReference>
<feature type="transmembrane region" description="Helical" evidence="8">
    <location>
        <begin position="79"/>
        <end position="96"/>
    </location>
</feature>
<evidence type="ECO:0000256" key="4">
    <source>
        <dbReference type="ARBA" id="ARBA00022519"/>
    </source>
</evidence>
<geneLocation type="plasmid" evidence="10">
    <name>ppaby4</name>
</geneLocation>
<evidence type="ECO:0000256" key="2">
    <source>
        <dbReference type="ARBA" id="ARBA00022448"/>
    </source>
</evidence>
<dbReference type="PANTHER" id="PTHR32196:SF21">
    <property type="entry name" value="ABC TRANSPORTER PERMEASE PROTEIN YPHD-RELATED"/>
    <property type="match status" value="1"/>
</dbReference>
<evidence type="ECO:0000256" key="6">
    <source>
        <dbReference type="ARBA" id="ARBA00022989"/>
    </source>
</evidence>
<keyword evidence="5 8" id="KW-0812">Transmembrane</keyword>
<sequence>MSVQANEQTRGSQRKGVSLRFSQEGIVFLLTMLMFVGFSILLPNFLTSGNVIALMRSVSVLGMLALGMSLVVIGRGVDLTMVSTLVVGVVWAVKMANDGMPFGQALFYGGLLVAGFGMVVGLIVAFAEIPPIFTTLAMAPVIFGIGNPFLFKQDTHNAPQGVTWLNELGFGASFGIPNTILVFAAVALVMHLILRYTRFGRSIYAMGDNPAAARLSGLPVRPITVAQYMMTALVAYLVGIVILGSNSGINSRLAYTTLVYDVLLVVVLGGIGLSGGRGGVRNVIVGTLFVGTLLSGMTILNLSLTAQNFIKSLVMLLALIADTVANPRDEQTSQQGDI</sequence>
<feature type="transmembrane region" description="Helical" evidence="8">
    <location>
        <begin position="132"/>
        <end position="151"/>
    </location>
</feature>
<dbReference type="PANTHER" id="PTHR32196">
    <property type="entry name" value="ABC TRANSPORTER PERMEASE PROTEIN YPHD-RELATED-RELATED"/>
    <property type="match status" value="1"/>
</dbReference>
<feature type="transmembrane region" description="Helical" evidence="8">
    <location>
        <begin position="283"/>
        <end position="304"/>
    </location>
</feature>
<evidence type="ECO:0000313" key="10">
    <source>
        <dbReference type="Proteomes" id="UP000187059"/>
    </source>
</evidence>
<dbReference type="Pfam" id="PF02653">
    <property type="entry name" value="BPD_transp_2"/>
    <property type="match status" value="1"/>
</dbReference>
<organism evidence="9 10">
    <name type="scientific">Salipiger abyssi</name>
    <dbReference type="NCBI Taxonomy" id="1250539"/>
    <lineage>
        <taxon>Bacteria</taxon>
        <taxon>Pseudomonadati</taxon>
        <taxon>Pseudomonadota</taxon>
        <taxon>Alphaproteobacteria</taxon>
        <taxon>Rhodobacterales</taxon>
        <taxon>Roseobacteraceae</taxon>
        <taxon>Salipiger</taxon>
    </lineage>
</organism>
<keyword evidence="9" id="KW-0614">Plasmid</keyword>
<feature type="transmembrane region" description="Helical" evidence="8">
    <location>
        <begin position="253"/>
        <end position="271"/>
    </location>
</feature>
<dbReference type="AlphaFoldDB" id="A0A1P8V0S2"/>
<gene>
    <name evidence="9" type="ORF">Ga0080574_TMP4968</name>
</gene>
<evidence type="ECO:0000256" key="7">
    <source>
        <dbReference type="ARBA" id="ARBA00023136"/>
    </source>
</evidence>
<comment type="subcellular location">
    <subcellularLocation>
        <location evidence="1">Cell membrane</location>
        <topology evidence="1">Multi-pass membrane protein</topology>
    </subcellularLocation>
</comment>
<feature type="transmembrane region" description="Helical" evidence="8">
    <location>
        <begin position="172"/>
        <end position="194"/>
    </location>
</feature>
<keyword evidence="10" id="KW-1185">Reference proteome</keyword>
<protein>
    <submittedName>
        <fullName evidence="9">Monosaccharide ABC transporter membrane protein, CUT2 family</fullName>
    </submittedName>
</protein>
<evidence type="ECO:0000256" key="1">
    <source>
        <dbReference type="ARBA" id="ARBA00004651"/>
    </source>
</evidence>
<dbReference type="GO" id="GO:0005886">
    <property type="term" value="C:plasma membrane"/>
    <property type="evidence" value="ECO:0007669"/>
    <property type="project" value="UniProtKB-SubCell"/>
</dbReference>
<name>A0A1P8V0S2_9RHOB</name>
<dbReference type="Proteomes" id="UP000187059">
    <property type="component" value="Plasmid pPABY4"/>
</dbReference>